<dbReference type="InterPro" id="IPR036049">
    <property type="entry name" value="Ribosomal_uL29_sf"/>
</dbReference>
<evidence type="ECO:0000256" key="4">
    <source>
        <dbReference type="ARBA" id="ARBA00035204"/>
    </source>
</evidence>
<reference evidence="6 7" key="1">
    <citation type="submission" date="2021-02" db="EMBL/GenBank/DDBJ databases">
        <title>Complete genome of Desulfoluna sp. strain ASN36.</title>
        <authorList>
            <person name="Takahashi A."/>
            <person name="Kojima H."/>
            <person name="Fukui M."/>
        </authorList>
    </citation>
    <scope>NUCLEOTIDE SEQUENCE [LARGE SCALE GENOMIC DNA]</scope>
    <source>
        <strain evidence="6 7">ASN36</strain>
    </source>
</reference>
<sequence>MKINDIRAMGKDDLKAKLQDLKEEHFNLRFQHGVGQLEKTSTLKAVRKDIAKVETVIRETELS</sequence>
<dbReference type="NCBIfam" id="TIGR00012">
    <property type="entry name" value="L29"/>
    <property type="match status" value="1"/>
</dbReference>
<comment type="similarity">
    <text evidence="1 5">Belongs to the universal ribosomal protein uL29 family.</text>
</comment>
<keyword evidence="3 5" id="KW-0687">Ribonucleoprotein</keyword>
<dbReference type="RefSeq" id="WP_236889873.1">
    <property type="nucleotide sequence ID" value="NZ_AP024488.1"/>
</dbReference>
<dbReference type="GO" id="GO:0005840">
    <property type="term" value="C:ribosome"/>
    <property type="evidence" value="ECO:0007669"/>
    <property type="project" value="UniProtKB-KW"/>
</dbReference>
<evidence type="ECO:0000256" key="2">
    <source>
        <dbReference type="ARBA" id="ARBA00022980"/>
    </source>
</evidence>
<organism evidence="6 7">
    <name type="scientific">Desulfoluna limicola</name>
    <dbReference type="NCBI Taxonomy" id="2810562"/>
    <lineage>
        <taxon>Bacteria</taxon>
        <taxon>Pseudomonadati</taxon>
        <taxon>Thermodesulfobacteriota</taxon>
        <taxon>Desulfobacteria</taxon>
        <taxon>Desulfobacterales</taxon>
        <taxon>Desulfolunaceae</taxon>
        <taxon>Desulfoluna</taxon>
    </lineage>
</organism>
<dbReference type="PANTHER" id="PTHR10916">
    <property type="entry name" value="60S RIBOSOMAL PROTEIN L35/50S RIBOSOMAL PROTEIN L29"/>
    <property type="match status" value="1"/>
</dbReference>
<dbReference type="InterPro" id="IPR050063">
    <property type="entry name" value="Ribosomal_protein_uL29"/>
</dbReference>
<dbReference type="SUPFAM" id="SSF46561">
    <property type="entry name" value="Ribosomal protein L29 (L29p)"/>
    <property type="match status" value="1"/>
</dbReference>
<evidence type="ECO:0000313" key="6">
    <source>
        <dbReference type="EMBL" id="BCS98479.1"/>
    </source>
</evidence>
<dbReference type="Pfam" id="PF00831">
    <property type="entry name" value="Ribosomal_L29"/>
    <property type="match status" value="1"/>
</dbReference>
<dbReference type="HAMAP" id="MF_00374">
    <property type="entry name" value="Ribosomal_uL29"/>
    <property type="match status" value="1"/>
</dbReference>
<evidence type="ECO:0000256" key="1">
    <source>
        <dbReference type="ARBA" id="ARBA00009254"/>
    </source>
</evidence>
<dbReference type="CDD" id="cd00427">
    <property type="entry name" value="Ribosomal_L29_HIP"/>
    <property type="match status" value="1"/>
</dbReference>
<dbReference type="PROSITE" id="PS00579">
    <property type="entry name" value="RIBOSOMAL_L29"/>
    <property type="match status" value="1"/>
</dbReference>
<keyword evidence="2 5" id="KW-0689">Ribosomal protein</keyword>
<protein>
    <recommendedName>
        <fullName evidence="4 5">Large ribosomal subunit protein uL29</fullName>
    </recommendedName>
</protein>
<proteinExistence type="inferred from homology"/>
<accession>A0ABM7PM80</accession>
<evidence type="ECO:0000256" key="3">
    <source>
        <dbReference type="ARBA" id="ARBA00023274"/>
    </source>
</evidence>
<dbReference type="EMBL" id="AP024488">
    <property type="protein sequence ID" value="BCS98479.1"/>
    <property type="molecule type" value="Genomic_DNA"/>
</dbReference>
<dbReference type="PANTHER" id="PTHR10916:SF0">
    <property type="entry name" value="LARGE RIBOSOMAL SUBUNIT PROTEIN UL29C"/>
    <property type="match status" value="1"/>
</dbReference>
<name>A0ABM7PM80_9BACT</name>
<keyword evidence="7" id="KW-1185">Reference proteome</keyword>
<evidence type="ECO:0000256" key="5">
    <source>
        <dbReference type="HAMAP-Rule" id="MF_00374"/>
    </source>
</evidence>
<dbReference type="InterPro" id="IPR018254">
    <property type="entry name" value="Ribosomal_uL29_CS"/>
</dbReference>
<dbReference type="InterPro" id="IPR001854">
    <property type="entry name" value="Ribosomal_uL29"/>
</dbReference>
<gene>
    <name evidence="5 6" type="primary">rpmC</name>
    <name evidence="6" type="ORF">DSLASN_41110</name>
</gene>
<evidence type="ECO:0000313" key="7">
    <source>
        <dbReference type="Proteomes" id="UP001320148"/>
    </source>
</evidence>
<dbReference type="Gene3D" id="1.10.287.310">
    <property type="match status" value="1"/>
</dbReference>
<dbReference type="Proteomes" id="UP001320148">
    <property type="component" value="Chromosome"/>
</dbReference>